<dbReference type="InterPro" id="IPR011042">
    <property type="entry name" value="6-blade_b-propeller_TolB-like"/>
</dbReference>
<comment type="caution">
    <text evidence="6">The sequence shown here is derived from an EMBL/GenBank/DDBJ whole genome shotgun (WGS) entry which is preliminary data.</text>
</comment>
<gene>
    <name evidence="6" type="ORF">L0668_15410</name>
</gene>
<dbReference type="EMBL" id="JAKGAS010000008">
    <property type="protein sequence ID" value="MCF2949507.1"/>
    <property type="molecule type" value="Genomic_DNA"/>
</dbReference>
<organism evidence="6 7">
    <name type="scientific">Paraglaciecola algarum</name>
    <dbReference type="NCBI Taxonomy" id="3050085"/>
    <lineage>
        <taxon>Bacteria</taxon>
        <taxon>Pseudomonadati</taxon>
        <taxon>Pseudomonadota</taxon>
        <taxon>Gammaproteobacteria</taxon>
        <taxon>Alteromonadales</taxon>
        <taxon>Alteromonadaceae</taxon>
        <taxon>Paraglaciecola</taxon>
    </lineage>
</organism>
<dbReference type="PROSITE" id="PS51125">
    <property type="entry name" value="NHL"/>
    <property type="match status" value="1"/>
</dbReference>
<proteinExistence type="predicted"/>
<dbReference type="Proteomes" id="UP001521137">
    <property type="component" value="Unassembled WGS sequence"/>
</dbReference>
<evidence type="ECO:0000256" key="1">
    <source>
        <dbReference type="ARBA" id="ARBA00022729"/>
    </source>
</evidence>
<evidence type="ECO:0000313" key="6">
    <source>
        <dbReference type="EMBL" id="MCF2949507.1"/>
    </source>
</evidence>
<keyword evidence="7" id="KW-1185">Reference proteome</keyword>
<dbReference type="InterPro" id="IPR001258">
    <property type="entry name" value="NHL_repeat"/>
</dbReference>
<keyword evidence="2" id="KW-0677">Repeat</keyword>
<evidence type="ECO:0000256" key="2">
    <source>
        <dbReference type="ARBA" id="ARBA00022737"/>
    </source>
</evidence>
<feature type="repeat" description="NHL" evidence="4">
    <location>
        <begin position="216"/>
        <end position="252"/>
    </location>
</feature>
<keyword evidence="3" id="KW-0325">Glycoprotein</keyword>
<evidence type="ECO:0000313" key="7">
    <source>
        <dbReference type="Proteomes" id="UP001521137"/>
    </source>
</evidence>
<keyword evidence="1 5" id="KW-0732">Signal</keyword>
<reference evidence="6 7" key="1">
    <citation type="submission" date="2022-01" db="EMBL/GenBank/DDBJ databases">
        <title>Paraglaciecola sp. G1-23.</title>
        <authorList>
            <person name="Jin M.S."/>
            <person name="Han D.M."/>
            <person name="Kim H.M."/>
            <person name="Jeon C.O."/>
        </authorList>
    </citation>
    <scope>NUCLEOTIDE SEQUENCE [LARGE SCALE GENOMIC DNA]</scope>
    <source>
        <strain evidence="6 7">G1-23</strain>
    </source>
</reference>
<dbReference type="PANTHER" id="PTHR10680">
    <property type="entry name" value="PEPTIDYL-GLYCINE ALPHA-AMIDATING MONOOXYGENASE"/>
    <property type="match status" value="1"/>
</dbReference>
<evidence type="ECO:0000256" key="5">
    <source>
        <dbReference type="SAM" id="SignalP"/>
    </source>
</evidence>
<dbReference type="Gene3D" id="2.120.10.30">
    <property type="entry name" value="TolB, C-terminal domain"/>
    <property type="match status" value="1"/>
</dbReference>
<accession>A0ABS9DBV4</accession>
<name>A0ABS9DBV4_9ALTE</name>
<dbReference type="RefSeq" id="WP_235313605.1">
    <property type="nucleotide sequence ID" value="NZ_JAKGAS010000008.1"/>
</dbReference>
<sequence>MLKIKRPITTLALSALCSFSVSQFSFAHEHKVHKLAKPSPVIEGKTIISGGYEYQAELLQLPKEVDIKHAHGLTRDNEDNIYLAYESNDITDKTHAIIKFDKNGKFVRYIGDSKFAWGAPHGLDLVYENGKKYLYLSNNWLTVRKIDMQGNLVWQSEEAPDTAPYQVEKPKYRPTDTATNPNSKQVYIADGYGSSTITERDKITGEYAKKLWDGTQSGKHFKTPHGVTYDARNNQVLVADRENSRIVAFDTQGNFIKVIEGEGISRVCNTDTWQDQLLVPNLNGSVAYLDKHNKLIDVIEINQVLGEKGHKHPHDAIFMSNGDIVIGTWNPGKLSYWKKL</sequence>
<dbReference type="SUPFAM" id="SSF63829">
    <property type="entry name" value="Calcium-dependent phosphotriesterase"/>
    <property type="match status" value="1"/>
</dbReference>
<evidence type="ECO:0008006" key="8">
    <source>
        <dbReference type="Google" id="ProtNLM"/>
    </source>
</evidence>
<evidence type="ECO:0000256" key="4">
    <source>
        <dbReference type="PROSITE-ProRule" id="PRU00504"/>
    </source>
</evidence>
<protein>
    <recommendedName>
        <fullName evidence="8">6-bladed beta-propeller</fullName>
    </recommendedName>
</protein>
<dbReference type="PANTHER" id="PTHR10680:SF38">
    <property type="entry name" value="BLL1368 PROTEIN"/>
    <property type="match status" value="1"/>
</dbReference>
<feature type="chain" id="PRO_5045483459" description="6-bladed beta-propeller" evidence="5">
    <location>
        <begin position="28"/>
        <end position="340"/>
    </location>
</feature>
<feature type="signal peptide" evidence="5">
    <location>
        <begin position="1"/>
        <end position="27"/>
    </location>
</feature>
<evidence type="ECO:0000256" key="3">
    <source>
        <dbReference type="ARBA" id="ARBA00023180"/>
    </source>
</evidence>
<dbReference type="Pfam" id="PF01436">
    <property type="entry name" value="NHL"/>
    <property type="match status" value="1"/>
</dbReference>